<keyword evidence="4 7" id="KW-0689">Ribosomal protein</keyword>
<dbReference type="PANTHER" id="PTHR10986">
    <property type="entry name" value="39S RIBOSOMAL PROTEIN L20"/>
    <property type="match status" value="1"/>
</dbReference>
<dbReference type="SUPFAM" id="SSF74731">
    <property type="entry name" value="Ribosomal protein L20"/>
    <property type="match status" value="1"/>
</dbReference>
<dbReference type="RefSeq" id="WP_007415760.1">
    <property type="nucleotide sequence ID" value="NZ_ABOX02000019.1"/>
</dbReference>
<evidence type="ECO:0000256" key="4">
    <source>
        <dbReference type="ARBA" id="ARBA00022980"/>
    </source>
</evidence>
<dbReference type="GO" id="GO:1990904">
    <property type="term" value="C:ribonucleoprotein complex"/>
    <property type="evidence" value="ECO:0007669"/>
    <property type="project" value="UniProtKB-KW"/>
</dbReference>
<evidence type="ECO:0000256" key="1">
    <source>
        <dbReference type="ARBA" id="ARBA00007698"/>
    </source>
</evidence>
<dbReference type="AlphaFoldDB" id="B9XIW7"/>
<proteinExistence type="inferred from homology"/>
<protein>
    <recommendedName>
        <fullName evidence="6 7">Large ribosomal subunit protein bL20</fullName>
    </recommendedName>
</protein>
<dbReference type="GO" id="GO:0003735">
    <property type="term" value="F:structural constituent of ribosome"/>
    <property type="evidence" value="ECO:0007669"/>
    <property type="project" value="InterPro"/>
</dbReference>
<dbReference type="PRINTS" id="PR00062">
    <property type="entry name" value="RIBOSOMALL20"/>
</dbReference>
<dbReference type="InterPro" id="IPR035566">
    <property type="entry name" value="Ribosomal_protein_bL20_C"/>
</dbReference>
<evidence type="ECO:0000256" key="5">
    <source>
        <dbReference type="ARBA" id="ARBA00023274"/>
    </source>
</evidence>
<dbReference type="InterPro" id="IPR005813">
    <property type="entry name" value="Ribosomal_bL20"/>
</dbReference>
<evidence type="ECO:0000256" key="2">
    <source>
        <dbReference type="ARBA" id="ARBA00022730"/>
    </source>
</evidence>
<evidence type="ECO:0000256" key="7">
    <source>
        <dbReference type="HAMAP-Rule" id="MF_00382"/>
    </source>
</evidence>
<evidence type="ECO:0000313" key="10">
    <source>
        <dbReference type="Proteomes" id="UP000003688"/>
    </source>
</evidence>
<dbReference type="FunFam" id="1.10.1900.20:FF:000001">
    <property type="entry name" value="50S ribosomal protein L20"/>
    <property type="match status" value="1"/>
</dbReference>
<dbReference type="NCBIfam" id="TIGR01032">
    <property type="entry name" value="rplT_bact"/>
    <property type="match status" value="1"/>
</dbReference>
<reference evidence="9 10" key="1">
    <citation type="journal article" date="2011" name="J. Bacteriol.">
        <title>Genome sequence of 'Pedosphaera parvula' Ellin514, an aerobic Verrucomicrobial isolate from pasture soil.</title>
        <authorList>
            <person name="Kant R."/>
            <person name="van Passel M.W."/>
            <person name="Sangwan P."/>
            <person name="Palva A."/>
            <person name="Lucas S."/>
            <person name="Copeland A."/>
            <person name="Lapidus A."/>
            <person name="Glavina Del Rio T."/>
            <person name="Dalin E."/>
            <person name="Tice H."/>
            <person name="Bruce D."/>
            <person name="Goodwin L."/>
            <person name="Pitluck S."/>
            <person name="Chertkov O."/>
            <person name="Larimer F.W."/>
            <person name="Land M.L."/>
            <person name="Hauser L."/>
            <person name="Brettin T.S."/>
            <person name="Detter J.C."/>
            <person name="Han S."/>
            <person name="de Vos W.M."/>
            <person name="Janssen P.H."/>
            <person name="Smidt H."/>
        </authorList>
    </citation>
    <scope>NUCLEOTIDE SEQUENCE [LARGE SCALE GENOMIC DNA]</scope>
    <source>
        <strain evidence="9 10">Ellin514</strain>
    </source>
</reference>
<dbReference type="GO" id="GO:0019843">
    <property type="term" value="F:rRNA binding"/>
    <property type="evidence" value="ECO:0007669"/>
    <property type="project" value="UniProtKB-UniRule"/>
</dbReference>
<keyword evidence="3 7" id="KW-0694">RNA-binding</keyword>
<dbReference type="GO" id="GO:0005840">
    <property type="term" value="C:ribosome"/>
    <property type="evidence" value="ECO:0007669"/>
    <property type="project" value="UniProtKB-KW"/>
</dbReference>
<keyword evidence="10" id="KW-1185">Reference proteome</keyword>
<evidence type="ECO:0000256" key="6">
    <source>
        <dbReference type="ARBA" id="ARBA00035172"/>
    </source>
</evidence>
<comment type="function">
    <text evidence="7 8">Binds directly to 23S ribosomal RNA and is necessary for the in vitro assembly process of the 50S ribosomal subunit. It is not involved in the protein synthesizing functions of that subunit.</text>
</comment>
<dbReference type="Pfam" id="PF00453">
    <property type="entry name" value="Ribosomal_L20"/>
    <property type="match status" value="1"/>
</dbReference>
<dbReference type="GO" id="GO:0000027">
    <property type="term" value="P:ribosomal large subunit assembly"/>
    <property type="evidence" value="ECO:0007669"/>
    <property type="project" value="UniProtKB-UniRule"/>
</dbReference>
<name>B9XIW7_PEDPL</name>
<organism evidence="9 10">
    <name type="scientific">Pedosphaera parvula (strain Ellin514)</name>
    <dbReference type="NCBI Taxonomy" id="320771"/>
    <lineage>
        <taxon>Bacteria</taxon>
        <taxon>Pseudomonadati</taxon>
        <taxon>Verrucomicrobiota</taxon>
        <taxon>Pedosphaerae</taxon>
        <taxon>Pedosphaerales</taxon>
        <taxon>Pedosphaeraceae</taxon>
        <taxon>Pedosphaera</taxon>
    </lineage>
</organism>
<dbReference type="GO" id="GO:0006412">
    <property type="term" value="P:translation"/>
    <property type="evidence" value="ECO:0007669"/>
    <property type="project" value="InterPro"/>
</dbReference>
<dbReference type="STRING" id="320771.Cflav_PD3253"/>
<sequence>MRVTNAPASRKRRIRTIKAAKGFRGRRSKLYRYAADATDHGKQYAFRDRRAKKRTFRQLWQARINASARAAGTTYSRFMEGLKAAKVALDRKVLADIAATDNAAFGELVKVAQNALKTKAAKA</sequence>
<dbReference type="EMBL" id="ABOX02000019">
    <property type="protein sequence ID" value="EEF60194.1"/>
    <property type="molecule type" value="Genomic_DNA"/>
</dbReference>
<evidence type="ECO:0000256" key="8">
    <source>
        <dbReference type="RuleBase" id="RU000560"/>
    </source>
</evidence>
<keyword evidence="5 7" id="KW-0687">Ribonucleoprotein</keyword>
<dbReference type="HAMAP" id="MF_00382">
    <property type="entry name" value="Ribosomal_bL20"/>
    <property type="match status" value="1"/>
</dbReference>
<gene>
    <name evidence="7" type="primary">rplT</name>
    <name evidence="9" type="ORF">Cflav_PD3253</name>
</gene>
<accession>B9XIW7</accession>
<dbReference type="Gene3D" id="6.10.160.10">
    <property type="match status" value="1"/>
</dbReference>
<comment type="caution">
    <text evidence="9">The sequence shown here is derived from an EMBL/GenBank/DDBJ whole genome shotgun (WGS) entry which is preliminary data.</text>
</comment>
<comment type="similarity">
    <text evidence="1 7 8">Belongs to the bacterial ribosomal protein bL20 family.</text>
</comment>
<dbReference type="CDD" id="cd07026">
    <property type="entry name" value="Ribosomal_L20"/>
    <property type="match status" value="1"/>
</dbReference>
<dbReference type="Proteomes" id="UP000003688">
    <property type="component" value="Unassembled WGS sequence"/>
</dbReference>
<evidence type="ECO:0000313" key="9">
    <source>
        <dbReference type="EMBL" id="EEF60194.1"/>
    </source>
</evidence>
<dbReference type="Gene3D" id="1.10.1900.20">
    <property type="entry name" value="Ribosomal protein L20"/>
    <property type="match status" value="1"/>
</dbReference>
<dbReference type="OrthoDB" id="9808966at2"/>
<evidence type="ECO:0000256" key="3">
    <source>
        <dbReference type="ARBA" id="ARBA00022884"/>
    </source>
</evidence>
<keyword evidence="2 7" id="KW-0699">rRNA-binding</keyword>